<reference evidence="1" key="1">
    <citation type="submission" date="2018-06" db="EMBL/GenBank/DDBJ databases">
        <authorList>
            <person name="Zhirakovskaya E."/>
        </authorList>
    </citation>
    <scope>NUCLEOTIDE SEQUENCE</scope>
</reference>
<dbReference type="EMBL" id="UOFG01000199">
    <property type="protein sequence ID" value="VAW63407.1"/>
    <property type="molecule type" value="Genomic_DNA"/>
</dbReference>
<dbReference type="AlphaFoldDB" id="A0A3B0XJV0"/>
<name>A0A3B0XJV0_9ZZZZ</name>
<accession>A0A3B0XJV0</accession>
<organism evidence="1">
    <name type="scientific">hydrothermal vent metagenome</name>
    <dbReference type="NCBI Taxonomy" id="652676"/>
    <lineage>
        <taxon>unclassified sequences</taxon>
        <taxon>metagenomes</taxon>
        <taxon>ecological metagenomes</taxon>
    </lineage>
</organism>
<proteinExistence type="predicted"/>
<evidence type="ECO:0008006" key="2">
    <source>
        <dbReference type="Google" id="ProtNLM"/>
    </source>
</evidence>
<gene>
    <name evidence="1" type="ORF">MNBD_GAMMA11-1581</name>
</gene>
<dbReference type="Pfam" id="PF12094">
    <property type="entry name" value="DUF3570"/>
    <property type="match status" value="1"/>
</dbReference>
<sequence length="422" mass="47766">MSAIKINITKALATACSCLTGLSANAQTKPWYIDLAAMNYIEQDRNTGLELLINGKRELDDGDAFSFLVEFDVVTGATPNGATASNVPQTFTTASGNGTYSVGANELPVDDTHMDTRMSLGTVYESEINSDFKISYDTRLSMEFDYFSLGGGIEFLYDFNQHNTTLFTGINGEYNRVHPVGSTPDPLVSMPAPNTFQPRGDASVTRRQSGVHIGFNQIINKNSLIQFKYSYSNASGYLTDPYKILSLIDDQNTNSLGATVDYLFENRPDQREIQNVFFAYKLNTRGGIADISYRYYWDEWNIKSNTLDMKYRIKLEQRFFIQPHLRIYGQSSADFYRYNLNTSETLPEYASADLRLGEFDAYTVGFKYGKAYSEGRSHTIGVEYYTQRGESHPDTAVGLQRQQDLYPALNTLIFTWNYSYMW</sequence>
<evidence type="ECO:0000313" key="1">
    <source>
        <dbReference type="EMBL" id="VAW63407.1"/>
    </source>
</evidence>
<protein>
    <recommendedName>
        <fullName evidence="2">DUF3570 domain-containing protein</fullName>
    </recommendedName>
</protein>
<dbReference type="InterPro" id="IPR021953">
    <property type="entry name" value="DUF3570"/>
</dbReference>